<dbReference type="Proteomes" id="UP001174909">
    <property type="component" value="Unassembled WGS sequence"/>
</dbReference>
<reference evidence="1" key="1">
    <citation type="submission" date="2023-03" db="EMBL/GenBank/DDBJ databases">
        <authorList>
            <person name="Steffen K."/>
            <person name="Cardenas P."/>
        </authorList>
    </citation>
    <scope>NUCLEOTIDE SEQUENCE</scope>
</reference>
<sequence length="31" mass="3593">MFSEGNKYSTELLLMVSHAYHMRRKSGDSNC</sequence>
<organism evidence="1 2">
    <name type="scientific">Geodia barretti</name>
    <name type="common">Barrett's horny sponge</name>
    <dbReference type="NCBI Taxonomy" id="519541"/>
    <lineage>
        <taxon>Eukaryota</taxon>
        <taxon>Metazoa</taxon>
        <taxon>Porifera</taxon>
        <taxon>Demospongiae</taxon>
        <taxon>Heteroscleromorpha</taxon>
        <taxon>Tetractinellida</taxon>
        <taxon>Astrophorina</taxon>
        <taxon>Geodiidae</taxon>
        <taxon>Geodia</taxon>
    </lineage>
</organism>
<evidence type="ECO:0000313" key="1">
    <source>
        <dbReference type="EMBL" id="CAI8019800.1"/>
    </source>
</evidence>
<feature type="non-terminal residue" evidence="1">
    <location>
        <position position="1"/>
    </location>
</feature>
<dbReference type="EMBL" id="CASHTH010001776">
    <property type="protein sequence ID" value="CAI8019800.1"/>
    <property type="molecule type" value="Genomic_DNA"/>
</dbReference>
<protein>
    <submittedName>
        <fullName evidence="1">Uncharacterized protein</fullName>
    </submittedName>
</protein>
<comment type="caution">
    <text evidence="1">The sequence shown here is derived from an EMBL/GenBank/DDBJ whole genome shotgun (WGS) entry which is preliminary data.</text>
</comment>
<gene>
    <name evidence="1" type="ORF">GBAR_LOCUS11862</name>
</gene>
<name>A0AA35RXW8_GEOBA</name>
<dbReference type="AlphaFoldDB" id="A0AA35RXW8"/>
<proteinExistence type="predicted"/>
<evidence type="ECO:0000313" key="2">
    <source>
        <dbReference type="Proteomes" id="UP001174909"/>
    </source>
</evidence>
<accession>A0AA35RXW8</accession>
<keyword evidence="2" id="KW-1185">Reference proteome</keyword>